<feature type="signal peptide" evidence="2">
    <location>
        <begin position="1"/>
        <end position="19"/>
    </location>
</feature>
<evidence type="ECO:0000256" key="2">
    <source>
        <dbReference type="SAM" id="SignalP"/>
    </source>
</evidence>
<accession>A0AAN7AS31</accession>
<reference evidence="3" key="1">
    <citation type="journal article" date="2023" name="Mol. Phylogenet. Evol.">
        <title>Genome-scale phylogeny and comparative genomics of the fungal order Sordariales.</title>
        <authorList>
            <person name="Hensen N."/>
            <person name="Bonometti L."/>
            <person name="Westerberg I."/>
            <person name="Brannstrom I.O."/>
            <person name="Guillou S."/>
            <person name="Cros-Aarteil S."/>
            <person name="Calhoun S."/>
            <person name="Haridas S."/>
            <person name="Kuo A."/>
            <person name="Mondo S."/>
            <person name="Pangilinan J."/>
            <person name="Riley R."/>
            <person name="LaButti K."/>
            <person name="Andreopoulos B."/>
            <person name="Lipzen A."/>
            <person name="Chen C."/>
            <person name="Yan M."/>
            <person name="Daum C."/>
            <person name="Ng V."/>
            <person name="Clum A."/>
            <person name="Steindorff A."/>
            <person name="Ohm R.A."/>
            <person name="Martin F."/>
            <person name="Silar P."/>
            <person name="Natvig D.O."/>
            <person name="Lalanne C."/>
            <person name="Gautier V."/>
            <person name="Ament-Velasquez S.L."/>
            <person name="Kruys A."/>
            <person name="Hutchinson M.I."/>
            <person name="Powell A.J."/>
            <person name="Barry K."/>
            <person name="Miller A.N."/>
            <person name="Grigoriev I.V."/>
            <person name="Debuchy R."/>
            <person name="Gladieux P."/>
            <person name="Hiltunen Thoren M."/>
            <person name="Johannesson H."/>
        </authorList>
    </citation>
    <scope>NUCLEOTIDE SEQUENCE</scope>
    <source>
        <strain evidence="3">CBS 315.58</strain>
    </source>
</reference>
<sequence>MAGVCLAKVILCLVPITRAERSFPGSITPKNLETIVCLGELMALLACVLLIAIRTMPPSPVRWPTLASVLALTASRCDNSL</sequence>
<gene>
    <name evidence="3" type="ORF">QBC40DRAFT_282779</name>
</gene>
<comment type="caution">
    <text evidence="3">The sequence shown here is derived from an EMBL/GenBank/DDBJ whole genome shotgun (WGS) entry which is preliminary data.</text>
</comment>
<name>A0AAN7AS31_9PEZI</name>
<evidence type="ECO:0000313" key="4">
    <source>
        <dbReference type="Proteomes" id="UP001303160"/>
    </source>
</evidence>
<keyword evidence="1" id="KW-0812">Transmembrane</keyword>
<organism evidence="3 4">
    <name type="scientific">Triangularia verruculosa</name>
    <dbReference type="NCBI Taxonomy" id="2587418"/>
    <lineage>
        <taxon>Eukaryota</taxon>
        <taxon>Fungi</taxon>
        <taxon>Dikarya</taxon>
        <taxon>Ascomycota</taxon>
        <taxon>Pezizomycotina</taxon>
        <taxon>Sordariomycetes</taxon>
        <taxon>Sordariomycetidae</taxon>
        <taxon>Sordariales</taxon>
        <taxon>Podosporaceae</taxon>
        <taxon>Triangularia</taxon>
    </lineage>
</organism>
<protein>
    <submittedName>
        <fullName evidence="3">Uncharacterized protein</fullName>
    </submittedName>
</protein>
<dbReference type="EMBL" id="MU863937">
    <property type="protein sequence ID" value="KAK4199086.1"/>
    <property type="molecule type" value="Genomic_DNA"/>
</dbReference>
<proteinExistence type="predicted"/>
<dbReference type="AlphaFoldDB" id="A0AAN7AS31"/>
<dbReference type="Proteomes" id="UP001303160">
    <property type="component" value="Unassembled WGS sequence"/>
</dbReference>
<evidence type="ECO:0000256" key="1">
    <source>
        <dbReference type="SAM" id="Phobius"/>
    </source>
</evidence>
<feature type="chain" id="PRO_5042884690" evidence="2">
    <location>
        <begin position="20"/>
        <end position="81"/>
    </location>
</feature>
<evidence type="ECO:0000313" key="3">
    <source>
        <dbReference type="EMBL" id="KAK4199086.1"/>
    </source>
</evidence>
<keyword evidence="4" id="KW-1185">Reference proteome</keyword>
<keyword evidence="2" id="KW-0732">Signal</keyword>
<keyword evidence="1" id="KW-1133">Transmembrane helix</keyword>
<reference evidence="3" key="2">
    <citation type="submission" date="2023-05" db="EMBL/GenBank/DDBJ databases">
        <authorList>
            <consortium name="Lawrence Berkeley National Laboratory"/>
            <person name="Steindorff A."/>
            <person name="Hensen N."/>
            <person name="Bonometti L."/>
            <person name="Westerberg I."/>
            <person name="Brannstrom I.O."/>
            <person name="Guillou S."/>
            <person name="Cros-Aarteil S."/>
            <person name="Calhoun S."/>
            <person name="Haridas S."/>
            <person name="Kuo A."/>
            <person name="Mondo S."/>
            <person name="Pangilinan J."/>
            <person name="Riley R."/>
            <person name="Labutti K."/>
            <person name="Andreopoulos B."/>
            <person name="Lipzen A."/>
            <person name="Chen C."/>
            <person name="Yanf M."/>
            <person name="Daum C."/>
            <person name="Ng V."/>
            <person name="Clum A."/>
            <person name="Ohm R."/>
            <person name="Martin F."/>
            <person name="Silar P."/>
            <person name="Natvig D."/>
            <person name="Lalanne C."/>
            <person name="Gautier V."/>
            <person name="Ament-Velasquez S.L."/>
            <person name="Kruys A."/>
            <person name="Hutchinson M.I."/>
            <person name="Powell A.J."/>
            <person name="Barry K."/>
            <person name="Miller A.N."/>
            <person name="Grigoriev I.V."/>
            <person name="Debuchy R."/>
            <person name="Gladieux P."/>
            <person name="Thoren M.H."/>
            <person name="Johannesson H."/>
        </authorList>
    </citation>
    <scope>NUCLEOTIDE SEQUENCE</scope>
    <source>
        <strain evidence="3">CBS 315.58</strain>
    </source>
</reference>
<keyword evidence="1" id="KW-0472">Membrane</keyword>
<feature type="transmembrane region" description="Helical" evidence="1">
    <location>
        <begin position="35"/>
        <end position="53"/>
    </location>
</feature>